<dbReference type="EMBL" id="KV427166">
    <property type="protein sequence ID" value="KZV78058.1"/>
    <property type="molecule type" value="Genomic_DNA"/>
</dbReference>
<protein>
    <submittedName>
        <fullName evidence="1">Uncharacterized protein</fullName>
    </submittedName>
</protein>
<dbReference type="InParanoid" id="A0A166MI48"/>
<evidence type="ECO:0000313" key="1">
    <source>
        <dbReference type="EMBL" id="KZV78058.1"/>
    </source>
</evidence>
<dbReference type="Proteomes" id="UP000077266">
    <property type="component" value="Unassembled WGS sequence"/>
</dbReference>
<gene>
    <name evidence="1" type="ORF">EXIGLDRAFT_76179</name>
</gene>
<accession>A0A166MI48</accession>
<keyword evidence="2" id="KW-1185">Reference proteome</keyword>
<proteinExistence type="predicted"/>
<organism evidence="1 2">
    <name type="scientific">Exidia glandulosa HHB12029</name>
    <dbReference type="NCBI Taxonomy" id="1314781"/>
    <lineage>
        <taxon>Eukaryota</taxon>
        <taxon>Fungi</taxon>
        <taxon>Dikarya</taxon>
        <taxon>Basidiomycota</taxon>
        <taxon>Agaricomycotina</taxon>
        <taxon>Agaricomycetes</taxon>
        <taxon>Auriculariales</taxon>
        <taxon>Exidiaceae</taxon>
        <taxon>Exidia</taxon>
    </lineage>
</organism>
<evidence type="ECO:0000313" key="2">
    <source>
        <dbReference type="Proteomes" id="UP000077266"/>
    </source>
</evidence>
<name>A0A166MI48_EXIGL</name>
<dbReference type="AlphaFoldDB" id="A0A166MI48"/>
<reference evidence="1 2" key="1">
    <citation type="journal article" date="2016" name="Mol. Biol. Evol.">
        <title>Comparative Genomics of Early-Diverging Mushroom-Forming Fungi Provides Insights into the Origins of Lignocellulose Decay Capabilities.</title>
        <authorList>
            <person name="Nagy L.G."/>
            <person name="Riley R."/>
            <person name="Tritt A."/>
            <person name="Adam C."/>
            <person name="Daum C."/>
            <person name="Floudas D."/>
            <person name="Sun H."/>
            <person name="Yadav J.S."/>
            <person name="Pangilinan J."/>
            <person name="Larsson K.H."/>
            <person name="Matsuura K."/>
            <person name="Barry K."/>
            <person name="Labutti K."/>
            <person name="Kuo R."/>
            <person name="Ohm R.A."/>
            <person name="Bhattacharya S.S."/>
            <person name="Shirouzu T."/>
            <person name="Yoshinaga Y."/>
            <person name="Martin F.M."/>
            <person name="Grigoriev I.V."/>
            <person name="Hibbett D.S."/>
        </authorList>
    </citation>
    <scope>NUCLEOTIDE SEQUENCE [LARGE SCALE GENOMIC DNA]</scope>
    <source>
        <strain evidence="1 2">HHB12029</strain>
    </source>
</reference>
<sequence length="248" mass="27948">MGGNRCAYCSSAAWVLNAHRAAQSRTRHGTRPSLRTTTVRRALELARMRLGFVLLVLRICWYIRVRTRHVEMLVMSATRTHRSHRSSEALTSDAPTLTSTQYDLLINTLVQDNELRSVNGLSRACAFIPRCVARTRYVAPTLPRRACTFVQSLTIHQIQCPRTTRIVELDDALNSVRTPRRDVYLFRAGVYCVAGRIQASIRPSTVRPDVLGCTHVTLKGTLIAYGGPRAGNWSRMYYPTSTPHRTPP</sequence>